<feature type="transmembrane region" description="Helical" evidence="1">
    <location>
        <begin position="467"/>
        <end position="486"/>
    </location>
</feature>
<proteinExistence type="predicted"/>
<sequence length="541" mass="55958">MSGFTGTTRLVRLALRRDRFTLPAWILGMTFFLAATTAMFENNYAEHPELLMPDTQVVIENPGMRVLGLVTGPTIGGYTLHRDALTLAALAALMSVFAVVRHTRQAEELGREEMLGAGVVGRYASLGAAVIVALAANVVLAGLLGLAMFATGQPLTGSLVAGTSIALVGVAFTGVAAVTSQLASTTRGATGLAGAALGVSFLLAALGNMLGAVDSAALRVTSAWPAWSSPIGWGQQMRPFADDLWWPAGLSLLALGLLSWVAVVLVGRRDVGRGMWPERRGAAHARSSLLSPTGLVFRLQRGALLGWGVGLVGFGLVFGALSEQITGTEGEATEWYATFGGDADLLGAYWASMMQMAGMAVAAYVVTLLLRLHHDEAQGTLEPVLGTAVSRVRWLAAYAVNALVGATLLILLFAGAMVVTGGPALGHPASLLRDLVGAALVQLPAIAVLGAAVLALVTLWPRWSVGLSWALVVSAIFLGPMFGPSLGLSTWLLDLSPFTHVPNAPAVAISLAPVLGLLAACALLASAGVVAMRRRNLALPA</sequence>
<dbReference type="OrthoDB" id="2014935at2"/>
<dbReference type="EMBL" id="SDWW01000002">
    <property type="protein sequence ID" value="RYV52803.1"/>
    <property type="molecule type" value="Genomic_DNA"/>
</dbReference>
<keyword evidence="1" id="KW-0472">Membrane</keyword>
<dbReference type="AlphaFoldDB" id="A0A4Q5N5J7"/>
<feature type="transmembrane region" description="Helical" evidence="1">
    <location>
        <begin position="84"/>
        <end position="102"/>
    </location>
</feature>
<keyword evidence="3" id="KW-1185">Reference proteome</keyword>
<feature type="transmembrane region" description="Helical" evidence="1">
    <location>
        <begin position="506"/>
        <end position="531"/>
    </location>
</feature>
<keyword evidence="1" id="KW-0812">Transmembrane</keyword>
<feature type="transmembrane region" description="Helical" evidence="1">
    <location>
        <begin position="123"/>
        <end position="149"/>
    </location>
</feature>
<feature type="transmembrane region" description="Helical" evidence="1">
    <location>
        <begin position="190"/>
        <end position="210"/>
    </location>
</feature>
<organism evidence="2 3">
    <name type="scientific">Pengzhenrongella frigida</name>
    <dbReference type="NCBI Taxonomy" id="1259133"/>
    <lineage>
        <taxon>Bacteria</taxon>
        <taxon>Bacillati</taxon>
        <taxon>Actinomycetota</taxon>
        <taxon>Actinomycetes</taxon>
        <taxon>Micrococcales</taxon>
        <taxon>Pengzhenrongella</taxon>
    </lineage>
</organism>
<evidence type="ECO:0000313" key="3">
    <source>
        <dbReference type="Proteomes" id="UP000293764"/>
    </source>
</evidence>
<comment type="caution">
    <text evidence="2">The sequence shown here is derived from an EMBL/GenBank/DDBJ whole genome shotgun (WGS) entry which is preliminary data.</text>
</comment>
<evidence type="ECO:0000256" key="1">
    <source>
        <dbReference type="SAM" id="Phobius"/>
    </source>
</evidence>
<protein>
    <submittedName>
        <fullName evidence="2">ABC antibiotics transporter</fullName>
    </submittedName>
</protein>
<evidence type="ECO:0000313" key="2">
    <source>
        <dbReference type="EMBL" id="RYV52803.1"/>
    </source>
</evidence>
<feature type="transmembrane region" description="Helical" evidence="1">
    <location>
        <begin position="395"/>
        <end position="419"/>
    </location>
</feature>
<feature type="transmembrane region" description="Helical" evidence="1">
    <location>
        <begin position="302"/>
        <end position="321"/>
    </location>
</feature>
<feature type="transmembrane region" description="Helical" evidence="1">
    <location>
        <begin position="244"/>
        <end position="266"/>
    </location>
</feature>
<keyword evidence="1" id="KW-1133">Transmembrane helix</keyword>
<dbReference type="RefSeq" id="WP_130100792.1">
    <property type="nucleotide sequence ID" value="NZ_SDWW01000002.1"/>
</dbReference>
<gene>
    <name evidence="2" type="ORF">EUA98_00920</name>
</gene>
<reference evidence="2 3" key="1">
    <citation type="submission" date="2019-01" db="EMBL/GenBank/DDBJ databases">
        <title>Novel species of Cellulomonas.</title>
        <authorList>
            <person name="Liu Q."/>
            <person name="Xin Y.-H."/>
        </authorList>
    </citation>
    <scope>NUCLEOTIDE SEQUENCE [LARGE SCALE GENOMIC DNA]</scope>
    <source>
        <strain evidence="2 3">HLT2-17</strain>
    </source>
</reference>
<feature type="transmembrane region" description="Helical" evidence="1">
    <location>
        <begin position="20"/>
        <end position="40"/>
    </location>
</feature>
<dbReference type="Proteomes" id="UP000293764">
    <property type="component" value="Unassembled WGS sequence"/>
</dbReference>
<name>A0A4Q5N5J7_9MICO</name>
<accession>A0A4Q5N5J7</accession>
<feature type="transmembrane region" description="Helical" evidence="1">
    <location>
        <begin position="155"/>
        <end position="178"/>
    </location>
</feature>
<feature type="transmembrane region" description="Helical" evidence="1">
    <location>
        <begin position="348"/>
        <end position="370"/>
    </location>
</feature>
<feature type="transmembrane region" description="Helical" evidence="1">
    <location>
        <begin position="439"/>
        <end position="460"/>
    </location>
</feature>